<sequence>MNFVDVQPKSFLDYAWTSPTPPAMNTTKLSTTSRKQNRCCDQCRKSKRACDATILEDSLLDATHSENHPTVFHYSDAYGPLAACGNCEKTKKNCTFDWLRSQRITQATQLSPKPTPLAKRCRTASDIAIPPQDINETLGQIHFEESDCRLDAVATESWIGSDRMGLSFGDFPKVPMHPVDSTSSTEHQFTPAIHYGYEPGLSTNRRLGRSDIDSGAVVTPVYRDSEVGSSLQFQPDSDERFLDNKGLVLGYDEEGDLNSIATKRTDAIRHKGRKRRRRSSSLSHSNSALLCTTPSFAADFVSLANQAVLKDGLLKIYHDSFENALSCWLTERTCPYSIKVDVTTANNGGPDWNQMYHRVFRLDRVASPIRGRQLTLSEDKRAGKALNMTIFSFATQWAQSSERSKAKYPFDHGTNDRVSADNSASSSPTGIASDRKVQIAAWNEARAALQDAGGIESFRVVLAQLIFSLTQEPHSSQNEHAMVEKLDDRTESMSGPADAATDECEDLMSKVNLVIDAEEAPVELEKAVRLIHSLRSRLVMFSVAAPIESATCRSRSHRPAVNGIDSADRATVDLLFWLGIMFDTLSSAMHKRPLVLSDEDSNVYADKGNTAADRLQRDIRSIVSSGVDSIWDVHLSAHQRSRLQQNLVRWPCSFQDAATLLCDAAPIKVLLFRKVTRIQTLLYRGCLGERVERSIKAALSVCEHWEKLYAPFIADCIEHHDTLPSHIKSWYICLAGHWHLATLLLADIIEIVDDSNFGLEIQQMHRASTDFVACFRKSNCRALSDLAQCSSPRENGTTAQLRGFHFAVQDGALLSEPWTAVLIRAFAKAAVVLLENDQIVSANGRIQAEEALLRADDCVQALWYLGRKSDVALSAANILGEALNRNRSSAKEKLRKTRPSAAEPWRDLRWQESSDWNESF</sequence>
<dbReference type="InterPro" id="IPR036864">
    <property type="entry name" value="Zn2-C6_fun-type_DNA-bd_sf"/>
</dbReference>
<gene>
    <name evidence="3" type="ORF">B5807_10577</name>
</gene>
<reference evidence="3 4" key="1">
    <citation type="journal article" date="2017" name="Genome Announc.">
        <title>Genome sequence of the saprophytic ascomycete Epicoccum nigrum ICMP 19927 strain isolated from New Zealand.</title>
        <authorList>
            <person name="Fokin M."/>
            <person name="Fleetwood D."/>
            <person name="Weir B.S."/>
            <person name="Villas-Boas S.G."/>
        </authorList>
    </citation>
    <scope>NUCLEOTIDE SEQUENCE [LARGE SCALE GENOMIC DNA]</scope>
    <source>
        <strain evidence="3 4">ICMP 19927</strain>
    </source>
</reference>
<dbReference type="STRING" id="105696.A0A1Y2LNY0"/>
<dbReference type="GO" id="GO:0008270">
    <property type="term" value="F:zinc ion binding"/>
    <property type="evidence" value="ECO:0007669"/>
    <property type="project" value="InterPro"/>
</dbReference>
<evidence type="ECO:0000256" key="2">
    <source>
        <dbReference type="SAM" id="MobiDB-lite"/>
    </source>
</evidence>
<proteinExistence type="predicted"/>
<accession>A0A1Y2LNY0</accession>
<evidence type="ECO:0000313" key="3">
    <source>
        <dbReference type="EMBL" id="OSS44608.1"/>
    </source>
</evidence>
<dbReference type="AlphaFoldDB" id="A0A1Y2LNY0"/>
<evidence type="ECO:0000256" key="1">
    <source>
        <dbReference type="ARBA" id="ARBA00023242"/>
    </source>
</evidence>
<feature type="region of interest" description="Disordered" evidence="2">
    <location>
        <begin position="411"/>
        <end position="430"/>
    </location>
</feature>
<keyword evidence="4" id="KW-1185">Reference proteome</keyword>
<organism evidence="3 4">
    <name type="scientific">Epicoccum nigrum</name>
    <name type="common">Soil fungus</name>
    <name type="synonym">Epicoccum purpurascens</name>
    <dbReference type="NCBI Taxonomy" id="105696"/>
    <lineage>
        <taxon>Eukaryota</taxon>
        <taxon>Fungi</taxon>
        <taxon>Dikarya</taxon>
        <taxon>Ascomycota</taxon>
        <taxon>Pezizomycotina</taxon>
        <taxon>Dothideomycetes</taxon>
        <taxon>Pleosporomycetidae</taxon>
        <taxon>Pleosporales</taxon>
        <taxon>Pleosporineae</taxon>
        <taxon>Didymellaceae</taxon>
        <taxon>Epicoccum</taxon>
    </lineage>
</organism>
<name>A0A1Y2LNY0_EPING</name>
<keyword evidence="1" id="KW-0539">Nucleus</keyword>
<dbReference type="OMA" id="TCTMNWA"/>
<dbReference type="GO" id="GO:0000981">
    <property type="term" value="F:DNA-binding transcription factor activity, RNA polymerase II-specific"/>
    <property type="evidence" value="ECO:0007669"/>
    <property type="project" value="InterPro"/>
</dbReference>
<protein>
    <submittedName>
        <fullName evidence="3">Uncharacterized protein</fullName>
    </submittedName>
</protein>
<dbReference type="EMBL" id="KZ107856">
    <property type="protein sequence ID" value="OSS44608.1"/>
    <property type="molecule type" value="Genomic_DNA"/>
</dbReference>
<dbReference type="InterPro" id="IPR001138">
    <property type="entry name" value="Zn2Cys6_DnaBD"/>
</dbReference>
<dbReference type="Proteomes" id="UP000193240">
    <property type="component" value="Unassembled WGS sequence"/>
</dbReference>
<evidence type="ECO:0000313" key="4">
    <source>
        <dbReference type="Proteomes" id="UP000193240"/>
    </source>
</evidence>
<dbReference type="Gene3D" id="4.10.240.10">
    <property type="entry name" value="Zn(2)-C6 fungal-type DNA-binding domain"/>
    <property type="match status" value="1"/>
</dbReference>
<dbReference type="CDD" id="cd00067">
    <property type="entry name" value="GAL4"/>
    <property type="match status" value="1"/>
</dbReference>
<feature type="compositionally biased region" description="Polar residues" evidence="2">
    <location>
        <begin position="420"/>
        <end position="430"/>
    </location>
</feature>
<dbReference type="InParanoid" id="A0A1Y2LNY0"/>